<evidence type="ECO:0000313" key="3">
    <source>
        <dbReference type="Proteomes" id="UP000185469"/>
    </source>
</evidence>
<dbReference type="KEGG" id="csph:CSPHI_00630"/>
<organism evidence="2 3">
    <name type="scientific">Corynebacterium sphenisci DSM 44792</name>
    <dbReference type="NCBI Taxonomy" id="1437874"/>
    <lineage>
        <taxon>Bacteria</taxon>
        <taxon>Bacillati</taxon>
        <taxon>Actinomycetota</taxon>
        <taxon>Actinomycetes</taxon>
        <taxon>Mycobacteriales</taxon>
        <taxon>Corynebacteriaceae</taxon>
        <taxon>Corynebacterium</taxon>
    </lineage>
</organism>
<dbReference type="SUPFAM" id="SSF53098">
    <property type="entry name" value="Ribonuclease H-like"/>
    <property type="match status" value="1"/>
</dbReference>
<dbReference type="CDD" id="cd06127">
    <property type="entry name" value="DEDDh"/>
    <property type="match status" value="1"/>
</dbReference>
<sequence>MAGDPDGGFVAAVARTTGIHPRSARLVALGLLEVAADGSPGRTWHAVLRIDADPGPEHLHWLDAAELARGRRFGKVLDEVSDILDGRTLVVHDAPLTWGFIVEEARRARQGANRANRSRNRRGGRPRPRARVGRTPAPARIVDTLATARRTGARLADPRLLGVARAHGVPAPSPVASVDNIGLAERDRTLAELEALRRLHLAQVAADPATVMSWTPGELRADPAGLQRSRVRVDAMEAPRPTPNPGRYAHGGALAPGMEFTVADEVELPADEIIAAGVAAGLAYSEKITRACSVLVFNQPADLPPAEFTGKAMHAHRKGVPLVADAAFLRLAADLAARS</sequence>
<keyword evidence="3" id="KW-1185">Reference proteome</keyword>
<dbReference type="RefSeq" id="WP_075691037.1">
    <property type="nucleotide sequence ID" value="NZ_CP009248.1"/>
</dbReference>
<dbReference type="STRING" id="1437874.CSPHI_00630"/>
<protein>
    <recommendedName>
        <fullName evidence="4">DNA polymerase III subunit epsilon</fullName>
    </recommendedName>
</protein>
<reference evidence="2 3" key="1">
    <citation type="submission" date="2014-08" db="EMBL/GenBank/DDBJ databases">
        <title>Complete genome sequence of Corynebacterium sphenisci CECT 5990(T) (=DSM 44792(T)), isolated from healthy wild penguins.</title>
        <authorList>
            <person name="Ruckert C."/>
            <person name="Albersmeier A."/>
            <person name="Winkler A."/>
            <person name="Kalinowski J."/>
        </authorList>
    </citation>
    <scope>NUCLEOTIDE SEQUENCE [LARGE SCALE GENOMIC DNA]</scope>
    <source>
        <strain evidence="2 3">DSM 44792</strain>
    </source>
</reference>
<proteinExistence type="predicted"/>
<gene>
    <name evidence="2" type="ORF">CSPHI_00630</name>
</gene>
<accession>A0A1L7CVE5</accession>
<dbReference type="InterPro" id="IPR012337">
    <property type="entry name" value="RNaseH-like_sf"/>
</dbReference>
<dbReference type="OrthoDB" id="190275at2"/>
<dbReference type="Proteomes" id="UP000185469">
    <property type="component" value="Chromosome"/>
</dbReference>
<feature type="compositionally biased region" description="Basic residues" evidence="1">
    <location>
        <begin position="116"/>
        <end position="132"/>
    </location>
</feature>
<evidence type="ECO:0008006" key="4">
    <source>
        <dbReference type="Google" id="ProtNLM"/>
    </source>
</evidence>
<dbReference type="Gene3D" id="3.30.420.10">
    <property type="entry name" value="Ribonuclease H-like superfamily/Ribonuclease H"/>
    <property type="match status" value="1"/>
</dbReference>
<dbReference type="EMBL" id="CP009248">
    <property type="protein sequence ID" value="APT89845.1"/>
    <property type="molecule type" value="Genomic_DNA"/>
</dbReference>
<evidence type="ECO:0000313" key="2">
    <source>
        <dbReference type="EMBL" id="APT89845.1"/>
    </source>
</evidence>
<dbReference type="GO" id="GO:0003676">
    <property type="term" value="F:nucleic acid binding"/>
    <property type="evidence" value="ECO:0007669"/>
    <property type="project" value="InterPro"/>
</dbReference>
<dbReference type="AlphaFoldDB" id="A0A1L7CVE5"/>
<dbReference type="InterPro" id="IPR036397">
    <property type="entry name" value="RNaseH_sf"/>
</dbReference>
<feature type="region of interest" description="Disordered" evidence="1">
    <location>
        <begin position="109"/>
        <end position="134"/>
    </location>
</feature>
<name>A0A1L7CVE5_9CORY</name>
<evidence type="ECO:0000256" key="1">
    <source>
        <dbReference type="SAM" id="MobiDB-lite"/>
    </source>
</evidence>